<protein>
    <submittedName>
        <fullName evidence="2">Uncharacterized protein</fullName>
    </submittedName>
</protein>
<dbReference type="EMBL" id="GL883021">
    <property type="protein sequence ID" value="EGG17634.1"/>
    <property type="molecule type" value="Genomic_DNA"/>
</dbReference>
<evidence type="ECO:0000313" key="2">
    <source>
        <dbReference type="EMBL" id="EGG17634.1"/>
    </source>
</evidence>
<proteinExistence type="predicted"/>
<keyword evidence="3" id="KW-1185">Reference proteome</keyword>
<dbReference type="KEGG" id="dfa:DFA_08630"/>
<dbReference type="RefSeq" id="XP_004356118.1">
    <property type="nucleotide sequence ID" value="XM_004356065.1"/>
</dbReference>
<feature type="chain" id="PRO_5005676550" evidence="1">
    <location>
        <begin position="28"/>
        <end position="106"/>
    </location>
</feature>
<gene>
    <name evidence="2" type="ORF">DFA_08630</name>
</gene>
<sequence>MKRNSCSKYLILLIVIISCCFLGVVRSSELYELPANWTRPPRNIRQTVIPHRECRITCFSESYWNDFCNSKEYFSIDSPLYHLCNSWWSKSFPVCMKRCQYLREQK</sequence>
<evidence type="ECO:0000313" key="3">
    <source>
        <dbReference type="Proteomes" id="UP000007797"/>
    </source>
</evidence>
<reference evidence="3" key="1">
    <citation type="journal article" date="2011" name="Genome Res.">
        <title>Phylogeny-wide analysis of social amoeba genomes highlights ancient origins for complex intercellular communication.</title>
        <authorList>
            <person name="Heidel A.J."/>
            <person name="Lawal H.M."/>
            <person name="Felder M."/>
            <person name="Schilde C."/>
            <person name="Helps N.R."/>
            <person name="Tunggal B."/>
            <person name="Rivero F."/>
            <person name="John U."/>
            <person name="Schleicher M."/>
            <person name="Eichinger L."/>
            <person name="Platzer M."/>
            <person name="Noegel A.A."/>
            <person name="Schaap P."/>
            <person name="Gloeckner G."/>
        </authorList>
    </citation>
    <scope>NUCLEOTIDE SEQUENCE [LARGE SCALE GENOMIC DNA]</scope>
    <source>
        <strain evidence="3">SH3</strain>
    </source>
</reference>
<feature type="signal peptide" evidence="1">
    <location>
        <begin position="1"/>
        <end position="27"/>
    </location>
</feature>
<keyword evidence="1" id="KW-0732">Signal</keyword>
<name>F4Q3C4_CACFS</name>
<dbReference type="Proteomes" id="UP000007797">
    <property type="component" value="Unassembled WGS sequence"/>
</dbReference>
<evidence type="ECO:0000256" key="1">
    <source>
        <dbReference type="SAM" id="SignalP"/>
    </source>
</evidence>
<accession>F4Q3C4</accession>
<organism evidence="2 3">
    <name type="scientific">Cavenderia fasciculata</name>
    <name type="common">Slime mold</name>
    <name type="synonym">Dictyostelium fasciculatum</name>
    <dbReference type="NCBI Taxonomy" id="261658"/>
    <lineage>
        <taxon>Eukaryota</taxon>
        <taxon>Amoebozoa</taxon>
        <taxon>Evosea</taxon>
        <taxon>Eumycetozoa</taxon>
        <taxon>Dictyostelia</taxon>
        <taxon>Acytosteliales</taxon>
        <taxon>Cavenderiaceae</taxon>
        <taxon>Cavenderia</taxon>
    </lineage>
</organism>
<dbReference type="GeneID" id="14869321"/>
<dbReference type="PROSITE" id="PS51257">
    <property type="entry name" value="PROKAR_LIPOPROTEIN"/>
    <property type="match status" value="1"/>
</dbReference>
<dbReference type="AlphaFoldDB" id="F4Q3C4"/>